<dbReference type="SUPFAM" id="SSF52540">
    <property type="entry name" value="P-loop containing nucleoside triphosphate hydrolases"/>
    <property type="match status" value="1"/>
</dbReference>
<dbReference type="GO" id="GO:0046677">
    <property type="term" value="P:response to antibiotic"/>
    <property type="evidence" value="ECO:0007669"/>
    <property type="project" value="UniProtKB-KW"/>
</dbReference>
<dbReference type="PANTHER" id="PTHR42711">
    <property type="entry name" value="ABC TRANSPORTER ATP-BINDING PROTEIN"/>
    <property type="match status" value="1"/>
</dbReference>
<feature type="non-terminal residue" evidence="8">
    <location>
        <position position="79"/>
    </location>
</feature>
<evidence type="ECO:0000256" key="4">
    <source>
        <dbReference type="ARBA" id="ARBA00022741"/>
    </source>
</evidence>
<keyword evidence="5 8" id="KW-0067">ATP-binding</keyword>
<comment type="similarity">
    <text evidence="2">Belongs to the ABC transporter superfamily.</text>
</comment>
<gene>
    <name evidence="8" type="ORF">HXK03_08305</name>
</gene>
<dbReference type="Gene3D" id="3.40.50.300">
    <property type="entry name" value="P-loop containing nucleotide triphosphate hydrolases"/>
    <property type="match status" value="1"/>
</dbReference>
<evidence type="ECO:0000313" key="9">
    <source>
        <dbReference type="Proteomes" id="UP000718630"/>
    </source>
</evidence>
<proteinExistence type="inferred from homology"/>
<dbReference type="GO" id="GO:0016887">
    <property type="term" value="F:ATP hydrolysis activity"/>
    <property type="evidence" value="ECO:0007669"/>
    <property type="project" value="InterPro"/>
</dbReference>
<keyword evidence="6" id="KW-0046">Antibiotic resistance</keyword>
<dbReference type="InterPro" id="IPR003439">
    <property type="entry name" value="ABC_transporter-like_ATP-bd"/>
</dbReference>
<evidence type="ECO:0000256" key="5">
    <source>
        <dbReference type="ARBA" id="ARBA00022840"/>
    </source>
</evidence>
<dbReference type="Proteomes" id="UP000718630">
    <property type="component" value="Unassembled WGS sequence"/>
</dbReference>
<dbReference type="Pfam" id="PF00005">
    <property type="entry name" value="ABC_tran"/>
    <property type="match status" value="1"/>
</dbReference>
<evidence type="ECO:0000259" key="7">
    <source>
        <dbReference type="Pfam" id="PF00005"/>
    </source>
</evidence>
<evidence type="ECO:0000256" key="3">
    <source>
        <dbReference type="ARBA" id="ARBA00022448"/>
    </source>
</evidence>
<dbReference type="InterPro" id="IPR027417">
    <property type="entry name" value="P-loop_NTPase"/>
</dbReference>
<dbReference type="EMBL" id="JABZFZ010000532">
    <property type="protein sequence ID" value="MBF0940856.1"/>
    <property type="molecule type" value="Genomic_DNA"/>
</dbReference>
<name>A0A929N0D7_9ACTO</name>
<keyword evidence="3" id="KW-0813">Transport</keyword>
<evidence type="ECO:0000313" key="8">
    <source>
        <dbReference type="EMBL" id="MBF0940856.1"/>
    </source>
</evidence>
<dbReference type="InterPro" id="IPR050763">
    <property type="entry name" value="ABC_transporter_ATP-binding"/>
</dbReference>
<evidence type="ECO:0000256" key="6">
    <source>
        <dbReference type="ARBA" id="ARBA00023251"/>
    </source>
</evidence>
<reference evidence="8" key="1">
    <citation type="submission" date="2020-04" db="EMBL/GenBank/DDBJ databases">
        <title>Deep metagenomics examines the oral microbiome during advanced dental caries in children, revealing novel taxa and co-occurrences with host molecules.</title>
        <authorList>
            <person name="Baker J.L."/>
            <person name="Morton J.T."/>
            <person name="Dinis M."/>
            <person name="Alvarez R."/>
            <person name="Tran N.C."/>
            <person name="Knight R."/>
            <person name="Edlund A."/>
        </authorList>
    </citation>
    <scope>NUCLEOTIDE SEQUENCE</scope>
    <source>
        <strain evidence="8">JCVI_32_bin.64</strain>
    </source>
</reference>
<keyword evidence="4" id="KW-0547">Nucleotide-binding</keyword>
<organism evidence="8 9">
    <name type="scientific">Schaalia georgiae</name>
    <dbReference type="NCBI Taxonomy" id="52768"/>
    <lineage>
        <taxon>Bacteria</taxon>
        <taxon>Bacillati</taxon>
        <taxon>Actinomycetota</taxon>
        <taxon>Actinomycetes</taxon>
        <taxon>Actinomycetales</taxon>
        <taxon>Actinomycetaceae</taxon>
        <taxon>Schaalia</taxon>
    </lineage>
</organism>
<evidence type="ECO:0000256" key="2">
    <source>
        <dbReference type="ARBA" id="ARBA00005417"/>
    </source>
</evidence>
<dbReference type="PANTHER" id="PTHR42711:SF5">
    <property type="entry name" value="ABC TRANSPORTER ATP-BINDING PROTEIN NATA"/>
    <property type="match status" value="1"/>
</dbReference>
<sequence>MSNLIEAKGLVKSFGRVKALDGLNLGVAKGQIHGFLGPNGAGKSTTIRVLLGMYHTDGGRTRVLGMDPAREASAINRRL</sequence>
<evidence type="ECO:0000256" key="1">
    <source>
        <dbReference type="ARBA" id="ARBA00004202"/>
    </source>
</evidence>
<dbReference type="AlphaFoldDB" id="A0A929N0D7"/>
<accession>A0A929N0D7</accession>
<feature type="domain" description="ABC transporter" evidence="7">
    <location>
        <begin position="20"/>
        <end position="71"/>
    </location>
</feature>
<protein>
    <submittedName>
        <fullName evidence="8">ATP-binding cassette domain-containing protein</fullName>
    </submittedName>
</protein>
<dbReference type="GO" id="GO:0005524">
    <property type="term" value="F:ATP binding"/>
    <property type="evidence" value="ECO:0007669"/>
    <property type="project" value="UniProtKB-KW"/>
</dbReference>
<comment type="subcellular location">
    <subcellularLocation>
        <location evidence="1">Cell membrane</location>
        <topology evidence="1">Peripheral membrane protein</topology>
    </subcellularLocation>
</comment>
<dbReference type="GO" id="GO:0005886">
    <property type="term" value="C:plasma membrane"/>
    <property type="evidence" value="ECO:0007669"/>
    <property type="project" value="UniProtKB-SubCell"/>
</dbReference>
<comment type="caution">
    <text evidence="8">The sequence shown here is derived from an EMBL/GenBank/DDBJ whole genome shotgun (WGS) entry which is preliminary data.</text>
</comment>